<protein>
    <submittedName>
        <fullName evidence="1">Uncharacterized protein</fullName>
    </submittedName>
</protein>
<dbReference type="AlphaFoldDB" id="X1KAH2"/>
<name>X1KAH2_9ZZZZ</name>
<organism evidence="1">
    <name type="scientific">marine sediment metagenome</name>
    <dbReference type="NCBI Taxonomy" id="412755"/>
    <lineage>
        <taxon>unclassified sequences</taxon>
        <taxon>metagenomes</taxon>
        <taxon>ecological metagenomes</taxon>
    </lineage>
</organism>
<dbReference type="EMBL" id="BARU01042658">
    <property type="protein sequence ID" value="GAH87234.1"/>
    <property type="molecule type" value="Genomic_DNA"/>
</dbReference>
<feature type="non-terminal residue" evidence="1">
    <location>
        <position position="1"/>
    </location>
</feature>
<sequence length="44" mass="4942">GNLNWSDEAQNDMMVRDLGKNGEVRNTSDINEVGESFKVDLKDT</sequence>
<accession>X1KAH2</accession>
<gene>
    <name evidence="1" type="ORF">S03H2_65506</name>
</gene>
<evidence type="ECO:0000313" key="1">
    <source>
        <dbReference type="EMBL" id="GAH87234.1"/>
    </source>
</evidence>
<reference evidence="1" key="1">
    <citation type="journal article" date="2014" name="Front. Microbiol.">
        <title>High frequency of phylogenetically diverse reductive dehalogenase-homologous genes in deep subseafloor sedimentary metagenomes.</title>
        <authorList>
            <person name="Kawai M."/>
            <person name="Futagami T."/>
            <person name="Toyoda A."/>
            <person name="Takaki Y."/>
            <person name="Nishi S."/>
            <person name="Hori S."/>
            <person name="Arai W."/>
            <person name="Tsubouchi T."/>
            <person name="Morono Y."/>
            <person name="Uchiyama I."/>
            <person name="Ito T."/>
            <person name="Fujiyama A."/>
            <person name="Inagaki F."/>
            <person name="Takami H."/>
        </authorList>
    </citation>
    <scope>NUCLEOTIDE SEQUENCE</scope>
    <source>
        <strain evidence="1">Expedition CK06-06</strain>
    </source>
</reference>
<comment type="caution">
    <text evidence="1">The sequence shown here is derived from an EMBL/GenBank/DDBJ whole genome shotgun (WGS) entry which is preliminary data.</text>
</comment>
<proteinExistence type="predicted"/>